<proteinExistence type="inferred from homology"/>
<comment type="catalytic activity">
    <reaction evidence="12">
        <text>(R)-2-hydroxyglutarate + NAD(+) = 2-oxoglutarate + NADH + H(+)</text>
        <dbReference type="Rhea" id="RHEA:49612"/>
        <dbReference type="ChEBI" id="CHEBI:15378"/>
        <dbReference type="ChEBI" id="CHEBI:15801"/>
        <dbReference type="ChEBI" id="CHEBI:16810"/>
        <dbReference type="ChEBI" id="CHEBI:57540"/>
        <dbReference type="ChEBI" id="CHEBI:57945"/>
        <dbReference type="EC" id="1.1.1.399"/>
    </reaction>
</comment>
<organism evidence="16 17">
    <name type="scientific">Piscinibacter gummiphilus</name>
    <dbReference type="NCBI Taxonomy" id="946333"/>
    <lineage>
        <taxon>Bacteria</taxon>
        <taxon>Pseudomonadati</taxon>
        <taxon>Pseudomonadota</taxon>
        <taxon>Betaproteobacteria</taxon>
        <taxon>Burkholderiales</taxon>
        <taxon>Sphaerotilaceae</taxon>
        <taxon>Piscinibacter</taxon>
    </lineage>
</organism>
<dbReference type="EMBL" id="CP136336">
    <property type="protein sequence ID" value="WOB05964.1"/>
    <property type="molecule type" value="Genomic_DNA"/>
</dbReference>
<evidence type="ECO:0000256" key="3">
    <source>
        <dbReference type="ARBA" id="ARBA00005854"/>
    </source>
</evidence>
<comment type="similarity">
    <text evidence="3 14">Belongs to the D-isomer specific 2-hydroxyacid dehydrogenase family.</text>
</comment>
<keyword evidence="17" id="KW-1185">Reference proteome</keyword>
<dbReference type="InterPro" id="IPR029753">
    <property type="entry name" value="D-isomer_DH_CS"/>
</dbReference>
<keyword evidence="10" id="KW-0718">Serine biosynthesis</keyword>
<dbReference type="PANTHER" id="PTHR42789:SF1">
    <property type="entry name" value="D-ISOMER SPECIFIC 2-HYDROXYACID DEHYDROGENASE FAMILY PROTEIN (AFU_ORTHOLOGUE AFUA_6G10090)"/>
    <property type="match status" value="1"/>
</dbReference>
<evidence type="ECO:0000256" key="7">
    <source>
        <dbReference type="ARBA" id="ARBA00022605"/>
    </source>
</evidence>
<evidence type="ECO:0000313" key="17">
    <source>
        <dbReference type="Proteomes" id="UP001303946"/>
    </source>
</evidence>
<dbReference type="InterPro" id="IPR050857">
    <property type="entry name" value="D-2-hydroxyacid_DH"/>
</dbReference>
<feature type="domain" description="ACT" evidence="15">
    <location>
        <begin position="343"/>
        <end position="412"/>
    </location>
</feature>
<dbReference type="RefSeq" id="WP_316698121.1">
    <property type="nucleotide sequence ID" value="NZ_CP136336.1"/>
</dbReference>
<dbReference type="PROSITE" id="PS51671">
    <property type="entry name" value="ACT"/>
    <property type="match status" value="1"/>
</dbReference>
<accession>A0ABZ0CM59</accession>
<dbReference type="InterPro" id="IPR054480">
    <property type="entry name" value="AHAS_small-like_ACT"/>
</dbReference>
<evidence type="ECO:0000256" key="4">
    <source>
        <dbReference type="ARBA" id="ARBA00013001"/>
    </source>
</evidence>
<dbReference type="Gene3D" id="3.40.50.720">
    <property type="entry name" value="NAD(P)-binding Rossmann-like Domain"/>
    <property type="match status" value="2"/>
</dbReference>
<protein>
    <recommendedName>
        <fullName evidence="6">D-3-phosphoglycerate dehydrogenase</fullName>
        <ecNumber evidence="4">1.1.1.399</ecNumber>
        <ecNumber evidence="5">1.1.1.95</ecNumber>
    </recommendedName>
    <alternativeName>
        <fullName evidence="11">2-oxoglutarate reductase</fullName>
    </alternativeName>
</protein>
<dbReference type="Pfam" id="PF00389">
    <property type="entry name" value="2-Hacid_dh"/>
    <property type="match status" value="1"/>
</dbReference>
<reference evidence="16 17" key="1">
    <citation type="submission" date="2023-10" db="EMBL/GenBank/DDBJ databases">
        <title>Bacteria for the degradation of biodegradable plastic PBAT(Polybutylene adipate terephthalate).</title>
        <authorList>
            <person name="Weon H.-Y."/>
            <person name="Yeon J."/>
        </authorList>
    </citation>
    <scope>NUCLEOTIDE SEQUENCE [LARGE SCALE GENOMIC DNA]</scope>
    <source>
        <strain evidence="16 17">SBD 7-3</strain>
    </source>
</reference>
<comment type="function">
    <text evidence="1">Catalyzes the reversible oxidation of 3-phospho-D-glycerate to 3-phosphonooxypyruvate, the first step of the phosphorylated L-serine biosynthesis pathway. Also catalyzes the reversible oxidation of 2-hydroxyglutarate to 2-oxoglutarate.</text>
</comment>
<dbReference type="EC" id="1.1.1.399" evidence="4"/>
<dbReference type="SUPFAM" id="SSF51735">
    <property type="entry name" value="NAD(P)-binding Rossmann-fold domains"/>
    <property type="match status" value="1"/>
</dbReference>
<evidence type="ECO:0000313" key="16">
    <source>
        <dbReference type="EMBL" id="WOB05964.1"/>
    </source>
</evidence>
<dbReference type="PROSITE" id="PS00670">
    <property type="entry name" value="D_2_HYDROXYACID_DH_2"/>
    <property type="match status" value="1"/>
</dbReference>
<dbReference type="EC" id="1.1.1.95" evidence="5"/>
<keyword evidence="7" id="KW-0028">Amino-acid biosynthesis</keyword>
<dbReference type="Pfam" id="PF02826">
    <property type="entry name" value="2-Hacid_dh_C"/>
    <property type="match status" value="1"/>
</dbReference>
<evidence type="ECO:0000256" key="5">
    <source>
        <dbReference type="ARBA" id="ARBA00013143"/>
    </source>
</evidence>
<dbReference type="SUPFAM" id="SSF55021">
    <property type="entry name" value="ACT-like"/>
    <property type="match status" value="1"/>
</dbReference>
<dbReference type="InterPro" id="IPR006139">
    <property type="entry name" value="D-isomer_2_OHA_DH_cat_dom"/>
</dbReference>
<dbReference type="InterPro" id="IPR036291">
    <property type="entry name" value="NAD(P)-bd_dom_sf"/>
</dbReference>
<sequence length="412" mass="44057">MTTPPRLSVPKNKLKFVLLEGIHPSAVDLIKRDGYSEVVTSPKALAGEALREVLADAHFLGIRSRTQLTAEVLRAAPKLTAVGAFCIGTNQIDLPAAMQLGIPVFNAPFSNTRSVAELVLAEIIMLMRGIPQKNALLHRNGWSKSAEGSFEVRGKTLGIVGYGHIGTQIGVLAEQLGMVVVFHDIESKLTLGNARQLASLDEVLTRSDVVTLHLPELPSTKGLMGRAQIQAMKPGAHLINASRGTVVDIDALTEALESGHLGGAAIDVFPVEPQGNDSAFESPLTRFDNVILTPHIGGSTLEAQANIGREVADKLIRYSNNGSTTSAVNFPEVALPEHTGSSRLLHIHRNVPGVMARVNERLSKAGVNIAAQYLSTREDVGYVVIDVDSGSPEVAMADLCSLPDTIRCRILY</sequence>
<comment type="catalytic activity">
    <reaction evidence="13">
        <text>(2R)-3-phosphoglycerate + NAD(+) = 3-phosphooxypyruvate + NADH + H(+)</text>
        <dbReference type="Rhea" id="RHEA:12641"/>
        <dbReference type="ChEBI" id="CHEBI:15378"/>
        <dbReference type="ChEBI" id="CHEBI:18110"/>
        <dbReference type="ChEBI" id="CHEBI:57540"/>
        <dbReference type="ChEBI" id="CHEBI:57945"/>
        <dbReference type="ChEBI" id="CHEBI:58272"/>
        <dbReference type="EC" id="1.1.1.95"/>
    </reaction>
</comment>
<evidence type="ECO:0000256" key="9">
    <source>
        <dbReference type="ARBA" id="ARBA00023027"/>
    </source>
</evidence>
<evidence type="ECO:0000256" key="1">
    <source>
        <dbReference type="ARBA" id="ARBA00003800"/>
    </source>
</evidence>
<evidence type="ECO:0000259" key="15">
    <source>
        <dbReference type="PROSITE" id="PS51671"/>
    </source>
</evidence>
<dbReference type="PANTHER" id="PTHR42789">
    <property type="entry name" value="D-ISOMER SPECIFIC 2-HYDROXYACID DEHYDROGENASE FAMILY PROTEIN (AFU_ORTHOLOGUE AFUA_6G10090)"/>
    <property type="match status" value="1"/>
</dbReference>
<dbReference type="GO" id="GO:0004617">
    <property type="term" value="F:phosphoglycerate dehydrogenase activity"/>
    <property type="evidence" value="ECO:0007669"/>
    <property type="project" value="UniProtKB-EC"/>
</dbReference>
<dbReference type="InterPro" id="IPR045865">
    <property type="entry name" value="ACT-like_dom_sf"/>
</dbReference>
<keyword evidence="8 14" id="KW-0560">Oxidoreductase</keyword>
<gene>
    <name evidence="16" type="primary">serA</name>
    <name evidence="16" type="ORF">RXV79_13640</name>
</gene>
<dbReference type="InterPro" id="IPR029752">
    <property type="entry name" value="D-isomer_DH_CS1"/>
</dbReference>
<dbReference type="PROSITE" id="PS00065">
    <property type="entry name" value="D_2_HYDROXYACID_DH_1"/>
    <property type="match status" value="1"/>
</dbReference>
<evidence type="ECO:0000256" key="12">
    <source>
        <dbReference type="ARBA" id="ARBA00048126"/>
    </source>
</evidence>
<dbReference type="CDD" id="cd04901">
    <property type="entry name" value="ACT_3PGDH"/>
    <property type="match status" value="1"/>
</dbReference>
<dbReference type="SUPFAM" id="SSF52283">
    <property type="entry name" value="Formate/glycerate dehydrogenase catalytic domain-like"/>
    <property type="match status" value="1"/>
</dbReference>
<keyword evidence="9" id="KW-0520">NAD</keyword>
<evidence type="ECO:0000256" key="8">
    <source>
        <dbReference type="ARBA" id="ARBA00023002"/>
    </source>
</evidence>
<comment type="pathway">
    <text evidence="2">Amino-acid biosynthesis; L-serine biosynthesis; L-serine from 3-phospho-D-glycerate: step 1/3.</text>
</comment>
<dbReference type="Gene3D" id="3.30.70.260">
    <property type="match status" value="1"/>
</dbReference>
<dbReference type="CDD" id="cd12176">
    <property type="entry name" value="PGDH_3"/>
    <property type="match status" value="1"/>
</dbReference>
<evidence type="ECO:0000256" key="14">
    <source>
        <dbReference type="RuleBase" id="RU003719"/>
    </source>
</evidence>
<evidence type="ECO:0000256" key="13">
    <source>
        <dbReference type="ARBA" id="ARBA00048731"/>
    </source>
</evidence>
<dbReference type="Pfam" id="PF22629">
    <property type="entry name" value="ACT_AHAS_ss"/>
    <property type="match status" value="1"/>
</dbReference>
<dbReference type="InterPro" id="IPR006140">
    <property type="entry name" value="D-isomer_DH_NAD-bd"/>
</dbReference>
<dbReference type="Proteomes" id="UP001303946">
    <property type="component" value="Chromosome"/>
</dbReference>
<dbReference type="InterPro" id="IPR002912">
    <property type="entry name" value="ACT_dom"/>
</dbReference>
<evidence type="ECO:0000256" key="10">
    <source>
        <dbReference type="ARBA" id="ARBA00023299"/>
    </source>
</evidence>
<evidence type="ECO:0000256" key="11">
    <source>
        <dbReference type="ARBA" id="ARBA00030455"/>
    </source>
</evidence>
<evidence type="ECO:0000256" key="2">
    <source>
        <dbReference type="ARBA" id="ARBA00005216"/>
    </source>
</evidence>
<name>A0ABZ0CM59_9BURK</name>
<dbReference type="NCBIfam" id="NF008759">
    <property type="entry name" value="PRK11790.1"/>
    <property type="match status" value="1"/>
</dbReference>
<evidence type="ECO:0000256" key="6">
    <source>
        <dbReference type="ARBA" id="ARBA00021582"/>
    </source>
</evidence>